<gene>
    <name evidence="3" type="ORF">H0235_008210</name>
</gene>
<evidence type="ECO:0000313" key="4">
    <source>
        <dbReference type="Proteomes" id="UP000600918"/>
    </source>
</evidence>
<keyword evidence="2" id="KW-1133">Transmembrane helix</keyword>
<feature type="transmembrane region" description="Helical" evidence="2">
    <location>
        <begin position="112"/>
        <end position="129"/>
    </location>
</feature>
<organism evidence="3 4">
    <name type="scientific">Vespula pensylvanica</name>
    <name type="common">Western yellow jacket</name>
    <name type="synonym">Wasp</name>
    <dbReference type="NCBI Taxonomy" id="30213"/>
    <lineage>
        <taxon>Eukaryota</taxon>
        <taxon>Metazoa</taxon>
        <taxon>Ecdysozoa</taxon>
        <taxon>Arthropoda</taxon>
        <taxon>Hexapoda</taxon>
        <taxon>Insecta</taxon>
        <taxon>Pterygota</taxon>
        <taxon>Neoptera</taxon>
        <taxon>Endopterygota</taxon>
        <taxon>Hymenoptera</taxon>
        <taxon>Apocrita</taxon>
        <taxon>Aculeata</taxon>
        <taxon>Vespoidea</taxon>
        <taxon>Vespidae</taxon>
        <taxon>Vespinae</taxon>
        <taxon>Vespula</taxon>
    </lineage>
</organism>
<keyword evidence="4" id="KW-1185">Reference proteome</keyword>
<evidence type="ECO:0000256" key="1">
    <source>
        <dbReference type="SAM" id="MobiDB-lite"/>
    </source>
</evidence>
<dbReference type="Proteomes" id="UP000600918">
    <property type="component" value="Unassembled WGS sequence"/>
</dbReference>
<evidence type="ECO:0000313" key="3">
    <source>
        <dbReference type="EMBL" id="KAF7425772.1"/>
    </source>
</evidence>
<feature type="region of interest" description="Disordered" evidence="1">
    <location>
        <begin position="66"/>
        <end position="85"/>
    </location>
</feature>
<keyword evidence="2" id="KW-0812">Transmembrane</keyword>
<feature type="compositionally biased region" description="Acidic residues" evidence="1">
    <location>
        <begin position="67"/>
        <end position="80"/>
    </location>
</feature>
<sequence length="149" mass="15543">MVFGCGKRIMTLAGTVHLVAVTISRISVAHHSVMLLATDGSGSGDGASSGSSVVVVVVTVLSLKEDKDEEEDTDEEEENDDGGRVVGGYMVGPVKTTGAEASEFSSNVFHDLCLYNIVFACVFIALASVQPGLYLATLNEAVDIVMSVL</sequence>
<comment type="caution">
    <text evidence="3">The sequence shown here is derived from an EMBL/GenBank/DDBJ whole genome shotgun (WGS) entry which is preliminary data.</text>
</comment>
<evidence type="ECO:0000256" key="2">
    <source>
        <dbReference type="SAM" id="Phobius"/>
    </source>
</evidence>
<reference evidence="3" key="1">
    <citation type="journal article" date="2020" name="G3 (Bethesda)">
        <title>High-Quality Assemblies for Three Invasive Social Wasps from the &lt;i&gt;Vespula&lt;/i&gt; Genus.</title>
        <authorList>
            <person name="Harrop T.W.R."/>
            <person name="Guhlin J."/>
            <person name="McLaughlin G.M."/>
            <person name="Permina E."/>
            <person name="Stockwell P."/>
            <person name="Gilligan J."/>
            <person name="Le Lec M.F."/>
            <person name="Gruber M.A.M."/>
            <person name="Quinn O."/>
            <person name="Lovegrove M."/>
            <person name="Duncan E.J."/>
            <person name="Remnant E.J."/>
            <person name="Van Eeckhoven J."/>
            <person name="Graham B."/>
            <person name="Knapp R.A."/>
            <person name="Langford K.W."/>
            <person name="Kronenberg Z."/>
            <person name="Press M.O."/>
            <person name="Eacker S.M."/>
            <person name="Wilson-Rankin E.E."/>
            <person name="Purcell J."/>
            <person name="Lester P.J."/>
            <person name="Dearden P.K."/>
        </authorList>
    </citation>
    <scope>NUCLEOTIDE SEQUENCE</scope>
    <source>
        <strain evidence="3">Volc-1</strain>
    </source>
</reference>
<proteinExistence type="predicted"/>
<accession>A0A834UAJ5</accession>
<dbReference type="AlphaFoldDB" id="A0A834UAJ5"/>
<dbReference type="EMBL" id="JACSDY010000006">
    <property type="protein sequence ID" value="KAF7425772.1"/>
    <property type="molecule type" value="Genomic_DNA"/>
</dbReference>
<protein>
    <submittedName>
        <fullName evidence="3">Uncharacterized protein</fullName>
    </submittedName>
</protein>
<keyword evidence="2" id="KW-0472">Membrane</keyword>
<name>A0A834UAJ5_VESPE</name>